<accession>A0A8E2QH81</accession>
<keyword evidence="2" id="KW-0732">Signal</keyword>
<evidence type="ECO:0000313" key="3">
    <source>
        <dbReference type="EMBL" id="PNF78346.1"/>
    </source>
</evidence>
<dbReference type="Proteomes" id="UP000235881">
    <property type="component" value="Unassembled WGS sequence"/>
</dbReference>
<sequence length="191" mass="20768">MNRLYHHGIRALLLLALGLGLAACGEKEEVKQTLDPVAFHENDECHVCGMVISDFPGPKGQAVEKGGVKKFCSTAEMLGWWLQPENKLLDAKLYVHDMGKSQWEHPDDAYLIDATSAYYVIGTSLKGAMGASLATFSDEAAAQKLAAEHGGRVLRFEQIDQALLQEAASMQHGAMHDEHAPAQHDNAHAGH</sequence>
<dbReference type="Gene3D" id="3.30.70.2050">
    <property type="match status" value="1"/>
</dbReference>
<comment type="caution">
    <text evidence="3">The sequence shown here is derived from an EMBL/GenBank/DDBJ whole genome shotgun (WGS) entry which is preliminary data.</text>
</comment>
<evidence type="ECO:0000313" key="4">
    <source>
        <dbReference type="Proteomes" id="UP000235881"/>
    </source>
</evidence>
<keyword evidence="4" id="KW-1185">Reference proteome</keyword>
<dbReference type="PANTHER" id="PTHR41247:SF1">
    <property type="entry name" value="HTH-TYPE TRANSCRIPTIONAL REPRESSOR YCNK"/>
    <property type="match status" value="1"/>
</dbReference>
<evidence type="ECO:0000256" key="1">
    <source>
        <dbReference type="SAM" id="MobiDB-lite"/>
    </source>
</evidence>
<feature type="chain" id="PRO_5034003982" evidence="2">
    <location>
        <begin position="23"/>
        <end position="191"/>
    </location>
</feature>
<dbReference type="InterPro" id="IPR008719">
    <property type="entry name" value="N2O_reductase_NosL"/>
</dbReference>
<feature type="region of interest" description="Disordered" evidence="1">
    <location>
        <begin position="170"/>
        <end position="191"/>
    </location>
</feature>
<dbReference type="RefSeq" id="WP_008567007.1">
    <property type="nucleotide sequence ID" value="NZ_CP065721.1"/>
</dbReference>
<protein>
    <submittedName>
        <fullName evidence="3">NosL protein</fullName>
    </submittedName>
</protein>
<feature type="signal peptide" evidence="2">
    <location>
        <begin position="1"/>
        <end position="22"/>
    </location>
</feature>
<name>A0A8E2QH81_9GAMM</name>
<proteinExistence type="predicted"/>
<dbReference type="Gene3D" id="3.30.70.2060">
    <property type="match status" value="1"/>
</dbReference>
<dbReference type="EMBL" id="POUK01000001">
    <property type="protein sequence ID" value="PNF78346.1"/>
    <property type="molecule type" value="Genomic_DNA"/>
</dbReference>
<feature type="compositionally biased region" description="Basic and acidic residues" evidence="1">
    <location>
        <begin position="174"/>
        <end position="191"/>
    </location>
</feature>
<dbReference type="PROSITE" id="PS51257">
    <property type="entry name" value="PROKAR_LIPOPROTEIN"/>
    <property type="match status" value="1"/>
</dbReference>
<dbReference type="Pfam" id="PF05573">
    <property type="entry name" value="NosL"/>
    <property type="match status" value="1"/>
</dbReference>
<organism evidence="3 4">
    <name type="scientific">Stutzerimonas degradans</name>
    <dbReference type="NCBI Taxonomy" id="2968968"/>
    <lineage>
        <taxon>Bacteria</taxon>
        <taxon>Pseudomonadati</taxon>
        <taxon>Pseudomonadota</taxon>
        <taxon>Gammaproteobacteria</taxon>
        <taxon>Pseudomonadales</taxon>
        <taxon>Pseudomonadaceae</taxon>
        <taxon>Stutzerimonas</taxon>
    </lineage>
</organism>
<dbReference type="SUPFAM" id="SSF160387">
    <property type="entry name" value="NosL/MerB-like"/>
    <property type="match status" value="1"/>
</dbReference>
<reference evidence="3 4" key="1">
    <citation type="submission" date="2018-01" db="EMBL/GenBank/DDBJ databases">
        <title>Denitrification phenotypes of diverse strains of Pseudomonas stutzeri.</title>
        <authorList>
            <person name="Milligan D.A."/>
            <person name="Bergaust L."/>
            <person name="Bakken L.R."/>
            <person name="Frostegard A."/>
        </authorList>
    </citation>
    <scope>NUCLEOTIDE SEQUENCE [LARGE SCALE GENOMIC DNA]</scope>
    <source>
        <strain evidence="3 4">DSM 50238</strain>
    </source>
</reference>
<dbReference type="PANTHER" id="PTHR41247">
    <property type="entry name" value="HTH-TYPE TRANSCRIPTIONAL REPRESSOR YCNK"/>
    <property type="match status" value="1"/>
</dbReference>
<dbReference type="AlphaFoldDB" id="A0A8E2QH81"/>
<gene>
    <name evidence="3" type="ORF">CXK95_03355</name>
</gene>
<evidence type="ECO:0000256" key="2">
    <source>
        <dbReference type="SAM" id="SignalP"/>
    </source>
</evidence>